<dbReference type="SMART" id="SM00382">
    <property type="entry name" value="AAA"/>
    <property type="match status" value="1"/>
</dbReference>
<dbReference type="SUPFAM" id="SSF52540">
    <property type="entry name" value="P-loop containing nucleoside triphosphate hydrolases"/>
    <property type="match status" value="1"/>
</dbReference>
<name>A0A1Z4BSS7_9FLAO</name>
<gene>
    <name evidence="2" type="ORF">CBG49_15395</name>
</gene>
<feature type="domain" description="AAA+ ATPase" evidence="1">
    <location>
        <begin position="28"/>
        <end position="349"/>
    </location>
</feature>
<dbReference type="Gene3D" id="3.40.50.300">
    <property type="entry name" value="P-loop containing nucleotide triphosphate hydrolases"/>
    <property type="match status" value="1"/>
</dbReference>
<dbReference type="KEGG" id="capn:CBG49_15395"/>
<proteinExistence type="predicted"/>
<accession>A0A1Z4BSS7</accession>
<dbReference type="RefSeq" id="WP_088595169.1">
    <property type="nucleotide sequence ID" value="NZ_CP022022.1"/>
</dbReference>
<dbReference type="InterPro" id="IPR051396">
    <property type="entry name" value="Bact_Antivir_Def_Nuclease"/>
</dbReference>
<evidence type="ECO:0000259" key="1">
    <source>
        <dbReference type="SMART" id="SM00382"/>
    </source>
</evidence>
<sequence length="350" mass="40625">MKIKEITLRNYKRFVEQKTIFFHKDGEINDMTLIVGNNGTGKSSLLQAIVMMIAPLTRDHFSVEDIDWSGFEYRFIQSGGRMPLKVEATIDFSEEELNETVLYAERLKKMGNKLDLPNKNETVNIFFDYKKKKPIVRGKGGGNLFQFFGHQYAKQLTSFEIDKNKLFEKVGNIYWYTEQRTSYSVNNMFEGDVSQLDAIRSFLANAYSFHIALEKGRELKAGAFDFYQKISELYSKVFTDRKFVGATPRFDIYEKSTAPDFFLNDGKNDYELSEMSAGERAIFPILMDFARYNINNSIVIIDEIELHLHSPLQQAFIRALPKLGYNNQFILTTHSENVATMFDKDQFIRL</sequence>
<dbReference type="PANTHER" id="PTHR43581:SF4">
    <property type="entry name" value="ATP_GTP PHOSPHATASE"/>
    <property type="match status" value="1"/>
</dbReference>
<keyword evidence="3" id="KW-1185">Reference proteome</keyword>
<dbReference type="AlphaFoldDB" id="A0A1Z4BSS7"/>
<dbReference type="EMBL" id="CP022022">
    <property type="protein sequence ID" value="ASF44371.1"/>
    <property type="molecule type" value="Genomic_DNA"/>
</dbReference>
<dbReference type="Proteomes" id="UP000197007">
    <property type="component" value="Chromosome"/>
</dbReference>
<dbReference type="InterPro" id="IPR003593">
    <property type="entry name" value="AAA+_ATPase"/>
</dbReference>
<dbReference type="InterPro" id="IPR041685">
    <property type="entry name" value="AAA_GajA/Old/RecF-like"/>
</dbReference>
<organism evidence="2 3">
    <name type="scientific">Capnocytophaga endodontalis</name>
    <dbReference type="NCBI Taxonomy" id="2708117"/>
    <lineage>
        <taxon>Bacteria</taxon>
        <taxon>Pseudomonadati</taxon>
        <taxon>Bacteroidota</taxon>
        <taxon>Flavobacteriia</taxon>
        <taxon>Flavobacteriales</taxon>
        <taxon>Flavobacteriaceae</taxon>
        <taxon>Capnocytophaga</taxon>
    </lineage>
</organism>
<dbReference type="PANTHER" id="PTHR43581">
    <property type="entry name" value="ATP/GTP PHOSPHATASE"/>
    <property type="match status" value="1"/>
</dbReference>
<dbReference type="InterPro" id="IPR027417">
    <property type="entry name" value="P-loop_NTPase"/>
</dbReference>
<evidence type="ECO:0000313" key="2">
    <source>
        <dbReference type="EMBL" id="ASF44371.1"/>
    </source>
</evidence>
<evidence type="ECO:0000313" key="3">
    <source>
        <dbReference type="Proteomes" id="UP000197007"/>
    </source>
</evidence>
<protein>
    <submittedName>
        <fullName evidence="2">ATPase</fullName>
    </submittedName>
</protein>
<reference evidence="3" key="1">
    <citation type="submission" date="2017-06" db="EMBL/GenBank/DDBJ databases">
        <title>Complete genome sequence of Capnocytophaga sp. KCOM 1579 (=ChDC OS43) isolated from a human refractory periapical abscess lesion.</title>
        <authorList>
            <person name="Kook J.-K."/>
            <person name="Park S.-N."/>
            <person name="Lim Y.K."/>
            <person name="Roh H."/>
        </authorList>
    </citation>
    <scope>NUCLEOTIDE SEQUENCE [LARGE SCALE GENOMIC DNA]</scope>
    <source>
        <strain evidence="3">ChDC OS43</strain>
    </source>
</reference>
<dbReference type="Pfam" id="PF13175">
    <property type="entry name" value="AAA_15"/>
    <property type="match status" value="1"/>
</dbReference>